<evidence type="ECO:0000259" key="2">
    <source>
        <dbReference type="Pfam" id="PF13038"/>
    </source>
</evidence>
<name>A0A1H0SH00_HALAD</name>
<protein>
    <recommendedName>
        <fullName evidence="2">DUF3899 domain-containing protein</fullName>
    </recommendedName>
</protein>
<evidence type="ECO:0000313" key="3">
    <source>
        <dbReference type="EMBL" id="SDP40528.1"/>
    </source>
</evidence>
<keyword evidence="4" id="KW-1185">Reference proteome</keyword>
<evidence type="ECO:0000256" key="1">
    <source>
        <dbReference type="SAM" id="Phobius"/>
    </source>
</evidence>
<accession>A0A1H0SH00</accession>
<reference evidence="4" key="1">
    <citation type="submission" date="2016-10" db="EMBL/GenBank/DDBJ databases">
        <authorList>
            <person name="Varghese N."/>
            <person name="Submissions S."/>
        </authorList>
    </citation>
    <scope>NUCLEOTIDE SEQUENCE [LARGE SCALE GENOMIC DNA]</scope>
    <source>
        <strain evidence="4">CGMCC 1.3703</strain>
    </source>
</reference>
<evidence type="ECO:0000313" key="4">
    <source>
        <dbReference type="Proteomes" id="UP000198860"/>
    </source>
</evidence>
<keyword evidence="1" id="KW-0812">Transmembrane</keyword>
<feature type="transmembrane region" description="Helical" evidence="1">
    <location>
        <begin position="47"/>
        <end position="73"/>
    </location>
</feature>
<feature type="domain" description="DUF3899" evidence="2">
    <location>
        <begin position="41"/>
        <end position="124"/>
    </location>
</feature>
<proteinExistence type="predicted"/>
<organism evidence="3 4">
    <name type="scientific">Halobacillus aidingensis</name>
    <dbReference type="NCBI Taxonomy" id="240303"/>
    <lineage>
        <taxon>Bacteria</taxon>
        <taxon>Bacillati</taxon>
        <taxon>Bacillota</taxon>
        <taxon>Bacilli</taxon>
        <taxon>Bacillales</taxon>
        <taxon>Bacillaceae</taxon>
        <taxon>Halobacillus</taxon>
    </lineage>
</organism>
<dbReference type="InterPro" id="IPR025007">
    <property type="entry name" value="DUF3899"/>
</dbReference>
<sequence length="129" mass="15252">MKGGKDVSIIKNKWLMFSLNMAIVTTLFIVLAPAYDLFHYINQLFYIAYFYIFVGIIMWVIRGGFFDGITYGFRRFTNRMSKQRDYLDDWEEKPLPSQTVHKTLPKFFLFHGTMLSISLLALLFLYYSA</sequence>
<feature type="transmembrane region" description="Helical" evidence="1">
    <location>
        <begin position="14"/>
        <end position="35"/>
    </location>
</feature>
<dbReference type="Pfam" id="PF13038">
    <property type="entry name" value="DUF3899"/>
    <property type="match status" value="1"/>
</dbReference>
<gene>
    <name evidence="3" type="ORF">SAMN05421677_11814</name>
</gene>
<keyword evidence="1" id="KW-1133">Transmembrane helix</keyword>
<feature type="transmembrane region" description="Helical" evidence="1">
    <location>
        <begin position="107"/>
        <end position="127"/>
    </location>
</feature>
<dbReference type="AlphaFoldDB" id="A0A1H0SH00"/>
<dbReference type="EMBL" id="FNIZ01000018">
    <property type="protein sequence ID" value="SDP40528.1"/>
    <property type="molecule type" value="Genomic_DNA"/>
</dbReference>
<keyword evidence="1" id="KW-0472">Membrane</keyword>
<dbReference type="Proteomes" id="UP000198860">
    <property type="component" value="Unassembled WGS sequence"/>
</dbReference>